<dbReference type="GO" id="GO:0005886">
    <property type="term" value="C:plasma membrane"/>
    <property type="evidence" value="ECO:0007669"/>
    <property type="project" value="UniProtKB-SubCell"/>
</dbReference>
<sequence>MADADPQDRPSLLERLRAGHPWLDHLICAAQRYQSQRGDYYAAGITYFSVLALFPLLMVAFAVAGFVLNGHVDLLDEVRRNVTKNVPGSMGQSINELIDSAIDSRTTVGVIGLVAGLYAGLGWMGNLRAALTAQWEQQRKSPGFLRTKVSDLGALAGLGVALLISLGVSALGSGTIARRVLHEIGLANAPGVGVGLTVLSVVVAVAASWALFTWVIARLPREPVAFRSAVRAAFAAAVVFEILKRLGAFYLEKVLSGPAGVAFGPILGLMVFAYLTARIVLLCTAWAATSAESMRMAVVPPPPPAVISPVVASDPPHPTLTRLAWLGAGALAASGLSRLWRRP</sequence>
<evidence type="ECO:0000256" key="2">
    <source>
        <dbReference type="ARBA" id="ARBA00022475"/>
    </source>
</evidence>
<feature type="transmembrane region" description="Helical" evidence="6">
    <location>
        <begin position="110"/>
        <end position="131"/>
    </location>
</feature>
<feature type="transmembrane region" description="Helical" evidence="6">
    <location>
        <begin position="229"/>
        <end position="251"/>
    </location>
</feature>
<evidence type="ECO:0000256" key="1">
    <source>
        <dbReference type="ARBA" id="ARBA00004651"/>
    </source>
</evidence>
<evidence type="ECO:0000256" key="6">
    <source>
        <dbReference type="SAM" id="Phobius"/>
    </source>
</evidence>
<dbReference type="InterPro" id="IPR017039">
    <property type="entry name" value="Virul_fac_BrkB"/>
</dbReference>
<dbReference type="RefSeq" id="WP_277829777.1">
    <property type="nucleotide sequence ID" value="NZ_JAAIVF010000001.1"/>
</dbReference>
<dbReference type="EMBL" id="JANRHA010000014">
    <property type="protein sequence ID" value="MDG3016510.1"/>
    <property type="molecule type" value="Genomic_DNA"/>
</dbReference>
<feature type="transmembrane region" description="Helical" evidence="6">
    <location>
        <begin position="263"/>
        <end position="288"/>
    </location>
</feature>
<dbReference type="AlphaFoldDB" id="A0A9X4M3S4"/>
<dbReference type="PANTHER" id="PTHR30213:SF1">
    <property type="entry name" value="INNER MEMBRANE PROTEIN YHJD"/>
    <property type="match status" value="1"/>
</dbReference>
<feature type="transmembrane region" description="Helical" evidence="6">
    <location>
        <begin position="40"/>
        <end position="68"/>
    </location>
</feature>
<feature type="transmembrane region" description="Helical" evidence="6">
    <location>
        <begin position="192"/>
        <end position="217"/>
    </location>
</feature>
<name>A0A9X4M3S4_9ACTN</name>
<feature type="transmembrane region" description="Helical" evidence="6">
    <location>
        <begin position="152"/>
        <end position="172"/>
    </location>
</feature>
<comment type="caution">
    <text evidence="7">The sequence shown here is derived from an EMBL/GenBank/DDBJ whole genome shotgun (WGS) entry which is preliminary data.</text>
</comment>
<keyword evidence="8" id="KW-1185">Reference proteome</keyword>
<dbReference type="PANTHER" id="PTHR30213">
    <property type="entry name" value="INNER MEMBRANE PROTEIN YHJD"/>
    <property type="match status" value="1"/>
</dbReference>
<dbReference type="NCBIfam" id="TIGR00765">
    <property type="entry name" value="yihY_not_rbn"/>
    <property type="match status" value="1"/>
</dbReference>
<dbReference type="Proteomes" id="UP001152755">
    <property type="component" value="Unassembled WGS sequence"/>
</dbReference>
<comment type="subcellular location">
    <subcellularLocation>
        <location evidence="1">Cell membrane</location>
        <topology evidence="1">Multi-pass membrane protein</topology>
    </subcellularLocation>
</comment>
<evidence type="ECO:0000256" key="4">
    <source>
        <dbReference type="ARBA" id="ARBA00022989"/>
    </source>
</evidence>
<evidence type="ECO:0000256" key="5">
    <source>
        <dbReference type="ARBA" id="ARBA00023136"/>
    </source>
</evidence>
<keyword evidence="3 6" id="KW-0812">Transmembrane</keyword>
<reference evidence="7" key="1">
    <citation type="submission" date="2022-08" db="EMBL/GenBank/DDBJ databases">
        <title>Genome analysis of Corynebacteriales strain.</title>
        <authorList>
            <person name="Lee S.D."/>
        </authorList>
    </citation>
    <scope>NUCLEOTIDE SEQUENCE</scope>
    <source>
        <strain evidence="7">D3-21</strain>
    </source>
</reference>
<evidence type="ECO:0000256" key="3">
    <source>
        <dbReference type="ARBA" id="ARBA00022692"/>
    </source>
</evidence>
<evidence type="ECO:0000313" key="8">
    <source>
        <dbReference type="Proteomes" id="UP001152755"/>
    </source>
</evidence>
<proteinExistence type="predicted"/>
<keyword evidence="5 6" id="KW-0472">Membrane</keyword>
<dbReference type="InterPro" id="IPR005274">
    <property type="entry name" value="IM_pro_YhjD"/>
</dbReference>
<accession>A0A9X4M3S4</accession>
<dbReference type="NCBIfam" id="TIGR00766">
    <property type="entry name" value="inner membrane protein YhjD"/>
    <property type="match status" value="1"/>
</dbReference>
<keyword evidence="2" id="KW-1003">Cell membrane</keyword>
<dbReference type="Pfam" id="PF03631">
    <property type="entry name" value="Virul_fac_BrkB"/>
    <property type="match status" value="1"/>
</dbReference>
<keyword evidence="4 6" id="KW-1133">Transmembrane helix</keyword>
<organism evidence="7 8">
    <name type="scientific">Speluncibacter jeojiensis</name>
    <dbReference type="NCBI Taxonomy" id="2710754"/>
    <lineage>
        <taxon>Bacteria</taxon>
        <taxon>Bacillati</taxon>
        <taxon>Actinomycetota</taxon>
        <taxon>Actinomycetes</taxon>
        <taxon>Mycobacteriales</taxon>
        <taxon>Speluncibacteraceae</taxon>
        <taxon>Speluncibacter</taxon>
    </lineage>
</organism>
<protein>
    <submittedName>
        <fullName evidence="7">Inner membrane protein YhjD</fullName>
    </submittedName>
</protein>
<evidence type="ECO:0000313" key="7">
    <source>
        <dbReference type="EMBL" id="MDG3016510.1"/>
    </source>
</evidence>
<gene>
    <name evidence="7" type="primary">yhjD</name>
    <name evidence="7" type="ORF">NVS88_18300</name>
</gene>